<feature type="compositionally biased region" description="Low complexity" evidence="1">
    <location>
        <begin position="60"/>
        <end position="85"/>
    </location>
</feature>
<gene>
    <name evidence="2" type="ORF">Ciccas_002528</name>
</gene>
<keyword evidence="3" id="KW-1185">Reference proteome</keyword>
<feature type="compositionally biased region" description="Polar residues" evidence="1">
    <location>
        <begin position="1"/>
        <end position="21"/>
    </location>
</feature>
<dbReference type="EMBL" id="JBJKFK010000201">
    <property type="protein sequence ID" value="KAL3318808.1"/>
    <property type="molecule type" value="Genomic_DNA"/>
</dbReference>
<evidence type="ECO:0008006" key="4">
    <source>
        <dbReference type="Google" id="ProtNLM"/>
    </source>
</evidence>
<evidence type="ECO:0000256" key="1">
    <source>
        <dbReference type="SAM" id="MobiDB-lite"/>
    </source>
</evidence>
<accession>A0ABD2QHD0</accession>
<feature type="region of interest" description="Disordered" evidence="1">
    <location>
        <begin position="1"/>
        <end position="29"/>
    </location>
</feature>
<name>A0ABD2QHD0_9PLAT</name>
<sequence>MQSALSDDSNANIFEQFSDMMSSDETEQINRKEIKEEPIDVEFCAPVCSVKEDEQFLHNFEPSFAEPSEPSPELGLESLSSNEQNNKIDTKGPDCDQSNFEPPIKRSKTNPQNEDMVNIKEVYKYIAAQNKNQPCASSLVDSSEHGRPKRDFPDRLKSHFQQVHESAHFYIESKVKALNFPPNLALFMSKKYSNSILFEYASQTGSNISFKRQRSNKSSTYMDIDSSHFSWNDKARVKKTDNLPSAEIVNYSTPAVVKQATERESPQRKNKLSQILQIRIDALKRSGIFITSSQLYPLKSPHIIQLKNL</sequence>
<feature type="region of interest" description="Disordered" evidence="1">
    <location>
        <begin position="59"/>
        <end position="111"/>
    </location>
</feature>
<comment type="caution">
    <text evidence="2">The sequence shown here is derived from an EMBL/GenBank/DDBJ whole genome shotgun (WGS) entry which is preliminary data.</text>
</comment>
<reference evidence="2 3" key="1">
    <citation type="submission" date="2024-11" db="EMBL/GenBank/DDBJ databases">
        <title>Adaptive evolution of stress response genes in parasites aligns with host niche diversity.</title>
        <authorList>
            <person name="Hahn C."/>
            <person name="Resl P."/>
        </authorList>
    </citation>
    <scope>NUCLEOTIDE SEQUENCE [LARGE SCALE GENOMIC DNA]</scope>
    <source>
        <strain evidence="2">EGGRZ-B1_66</strain>
        <tissue evidence="2">Body</tissue>
    </source>
</reference>
<evidence type="ECO:0000313" key="2">
    <source>
        <dbReference type="EMBL" id="KAL3318808.1"/>
    </source>
</evidence>
<dbReference type="Proteomes" id="UP001626550">
    <property type="component" value="Unassembled WGS sequence"/>
</dbReference>
<protein>
    <recommendedName>
        <fullName evidence="4">Exophilin 5</fullName>
    </recommendedName>
</protein>
<organism evidence="2 3">
    <name type="scientific">Cichlidogyrus casuarinus</name>
    <dbReference type="NCBI Taxonomy" id="1844966"/>
    <lineage>
        <taxon>Eukaryota</taxon>
        <taxon>Metazoa</taxon>
        <taxon>Spiralia</taxon>
        <taxon>Lophotrochozoa</taxon>
        <taxon>Platyhelminthes</taxon>
        <taxon>Monogenea</taxon>
        <taxon>Monopisthocotylea</taxon>
        <taxon>Dactylogyridea</taxon>
        <taxon>Ancyrocephalidae</taxon>
        <taxon>Cichlidogyrus</taxon>
    </lineage>
</organism>
<proteinExistence type="predicted"/>
<dbReference type="AlphaFoldDB" id="A0ABD2QHD0"/>
<evidence type="ECO:0000313" key="3">
    <source>
        <dbReference type="Proteomes" id="UP001626550"/>
    </source>
</evidence>